<comment type="subcellular location">
    <subcellularLocation>
        <location evidence="1">Nucleus</location>
    </subcellularLocation>
</comment>
<evidence type="ECO:0000256" key="3">
    <source>
        <dbReference type="SAM" id="MobiDB-lite"/>
    </source>
</evidence>
<evidence type="ECO:0000256" key="4">
    <source>
        <dbReference type="SAM" id="Phobius"/>
    </source>
</evidence>
<feature type="region of interest" description="Disordered" evidence="3">
    <location>
        <begin position="68"/>
        <end position="88"/>
    </location>
</feature>
<dbReference type="Pfam" id="PF00385">
    <property type="entry name" value="Chromo"/>
    <property type="match status" value="1"/>
</dbReference>
<dbReference type="InterPro" id="IPR023780">
    <property type="entry name" value="Chromo_domain"/>
</dbReference>
<keyword evidence="4" id="KW-0812">Transmembrane</keyword>
<dbReference type="InterPro" id="IPR016197">
    <property type="entry name" value="Chromo-like_dom_sf"/>
</dbReference>
<feature type="transmembrane region" description="Helical" evidence="4">
    <location>
        <begin position="157"/>
        <end position="178"/>
    </location>
</feature>
<keyword evidence="6" id="KW-1185">Reference proteome</keyword>
<dbReference type="PANTHER" id="PTHR22812">
    <property type="entry name" value="CHROMOBOX PROTEIN"/>
    <property type="match status" value="1"/>
</dbReference>
<keyword evidence="2" id="KW-0539">Nucleus</keyword>
<evidence type="ECO:0000259" key="5">
    <source>
        <dbReference type="PROSITE" id="PS50013"/>
    </source>
</evidence>
<evidence type="ECO:0000256" key="2">
    <source>
        <dbReference type="ARBA" id="ARBA00023242"/>
    </source>
</evidence>
<dbReference type="InterPro" id="IPR000953">
    <property type="entry name" value="Chromo/chromo_shadow_dom"/>
</dbReference>
<dbReference type="CDD" id="cd00024">
    <property type="entry name" value="CD_CSD"/>
    <property type="match status" value="1"/>
</dbReference>
<evidence type="ECO:0000313" key="7">
    <source>
        <dbReference type="WBParaSite" id="ACRNAN_Path_817.g3101.t1"/>
    </source>
</evidence>
<dbReference type="PROSITE" id="PS50013">
    <property type="entry name" value="CHROMO_2"/>
    <property type="match status" value="1"/>
</dbReference>
<reference evidence="7" key="1">
    <citation type="submission" date="2022-11" db="UniProtKB">
        <authorList>
            <consortium name="WormBaseParasite"/>
        </authorList>
    </citation>
    <scope>IDENTIFICATION</scope>
</reference>
<proteinExistence type="predicted"/>
<dbReference type="SUPFAM" id="SSF54160">
    <property type="entry name" value="Chromo domain-like"/>
    <property type="match status" value="1"/>
</dbReference>
<dbReference type="Gene3D" id="2.40.50.40">
    <property type="match status" value="1"/>
</dbReference>
<sequence length="179" mass="21214">MSTKQHIKTTDSDDEYEVEAILDSRYNKRTNNIEYLLKWKGYNEKTWEKEEDLHCEDLLKKFHAQRPKKLLKSKSPSRNTPASKSRRREVTRIKLFESPEAKDNSATKIVKVDSINNNQFNKDNISELPKKIESIERRYKAPIKENVGDKRKFIENVVWVVVSAFIIVYGAFFLRWLFS</sequence>
<dbReference type="SMART" id="SM00298">
    <property type="entry name" value="CHROMO"/>
    <property type="match status" value="1"/>
</dbReference>
<dbReference type="AlphaFoldDB" id="A0A914CBU0"/>
<evidence type="ECO:0000313" key="6">
    <source>
        <dbReference type="Proteomes" id="UP000887540"/>
    </source>
</evidence>
<keyword evidence="4" id="KW-0472">Membrane</keyword>
<protein>
    <submittedName>
        <fullName evidence="7">Chromo domain-containing protein</fullName>
    </submittedName>
</protein>
<dbReference type="InterPro" id="IPR051219">
    <property type="entry name" value="Heterochromatin_chromo-domain"/>
</dbReference>
<dbReference type="WBParaSite" id="ACRNAN_Path_817.g3101.t1">
    <property type="protein sequence ID" value="ACRNAN_Path_817.g3101.t1"/>
    <property type="gene ID" value="ACRNAN_Path_817.g3101"/>
</dbReference>
<dbReference type="GO" id="GO:0005634">
    <property type="term" value="C:nucleus"/>
    <property type="evidence" value="ECO:0007669"/>
    <property type="project" value="UniProtKB-SubCell"/>
</dbReference>
<evidence type="ECO:0000256" key="1">
    <source>
        <dbReference type="ARBA" id="ARBA00004123"/>
    </source>
</evidence>
<accession>A0A914CBU0</accession>
<feature type="domain" description="Chromo" evidence="5">
    <location>
        <begin position="16"/>
        <end position="74"/>
    </location>
</feature>
<dbReference type="Proteomes" id="UP000887540">
    <property type="component" value="Unplaced"/>
</dbReference>
<name>A0A914CBU0_9BILA</name>
<organism evidence="6 7">
    <name type="scientific">Acrobeloides nanus</name>
    <dbReference type="NCBI Taxonomy" id="290746"/>
    <lineage>
        <taxon>Eukaryota</taxon>
        <taxon>Metazoa</taxon>
        <taxon>Ecdysozoa</taxon>
        <taxon>Nematoda</taxon>
        <taxon>Chromadorea</taxon>
        <taxon>Rhabditida</taxon>
        <taxon>Tylenchina</taxon>
        <taxon>Cephalobomorpha</taxon>
        <taxon>Cephaloboidea</taxon>
        <taxon>Cephalobidae</taxon>
        <taxon>Acrobeloides</taxon>
    </lineage>
</organism>
<keyword evidence="4" id="KW-1133">Transmembrane helix</keyword>